<feature type="region of interest" description="Disordered" evidence="1">
    <location>
        <begin position="1"/>
        <end position="47"/>
    </location>
</feature>
<evidence type="ECO:0000313" key="2">
    <source>
        <dbReference type="EMBL" id="KAA6378112.1"/>
    </source>
</evidence>
<reference evidence="2 3" key="1">
    <citation type="submission" date="2019-03" db="EMBL/GenBank/DDBJ databases">
        <title>Single cell metagenomics reveals metabolic interactions within the superorganism composed of flagellate Streblomastix strix and complex community of Bacteroidetes bacteria on its surface.</title>
        <authorList>
            <person name="Treitli S.C."/>
            <person name="Kolisko M."/>
            <person name="Husnik F."/>
            <person name="Keeling P."/>
            <person name="Hampl V."/>
        </authorList>
    </citation>
    <scope>NUCLEOTIDE SEQUENCE [LARGE SCALE GENOMIC DNA]</scope>
    <source>
        <strain evidence="2">ST1C</strain>
    </source>
</reference>
<gene>
    <name evidence="2" type="ORF">EZS28_026361</name>
</gene>
<proteinExistence type="predicted"/>
<dbReference type="EMBL" id="SNRW01009366">
    <property type="protein sequence ID" value="KAA6378112.1"/>
    <property type="molecule type" value="Genomic_DNA"/>
</dbReference>
<comment type="caution">
    <text evidence="2">The sequence shown here is derived from an EMBL/GenBank/DDBJ whole genome shotgun (WGS) entry which is preliminary data.</text>
</comment>
<organism evidence="2 3">
    <name type="scientific">Streblomastix strix</name>
    <dbReference type="NCBI Taxonomy" id="222440"/>
    <lineage>
        <taxon>Eukaryota</taxon>
        <taxon>Metamonada</taxon>
        <taxon>Preaxostyla</taxon>
        <taxon>Oxymonadida</taxon>
        <taxon>Streblomastigidae</taxon>
        <taxon>Streblomastix</taxon>
    </lineage>
</organism>
<accession>A0A5J4V6P2</accession>
<feature type="compositionally biased region" description="Polar residues" evidence="1">
    <location>
        <begin position="1"/>
        <end position="20"/>
    </location>
</feature>
<dbReference type="Proteomes" id="UP000324800">
    <property type="component" value="Unassembled WGS sequence"/>
</dbReference>
<dbReference type="AlphaFoldDB" id="A0A5J4V6P2"/>
<name>A0A5J4V6P2_9EUKA</name>
<sequence>MNKNLIRSLSQNSRRSLKSVNSEREAQMSRSNSRRSNRSFRSRKDKDIDDGYYQKGVLLETVYQGDEVRHKQKQERIDEIDRQDELK</sequence>
<evidence type="ECO:0000313" key="3">
    <source>
        <dbReference type="Proteomes" id="UP000324800"/>
    </source>
</evidence>
<evidence type="ECO:0000256" key="1">
    <source>
        <dbReference type="SAM" id="MobiDB-lite"/>
    </source>
</evidence>
<feature type="region of interest" description="Disordered" evidence="1">
    <location>
        <begin position="67"/>
        <end position="87"/>
    </location>
</feature>
<protein>
    <submittedName>
        <fullName evidence="2">Uncharacterized protein</fullName>
    </submittedName>
</protein>
<feature type="compositionally biased region" description="Basic residues" evidence="1">
    <location>
        <begin position="32"/>
        <end position="41"/>
    </location>
</feature>